<dbReference type="SUPFAM" id="SSF48208">
    <property type="entry name" value="Six-hairpin glycosidases"/>
    <property type="match status" value="1"/>
</dbReference>
<dbReference type="AlphaFoldDB" id="A0A1X7I6R7"/>
<dbReference type="GO" id="GO:0004555">
    <property type="term" value="F:alpha,alpha-trehalase activity"/>
    <property type="evidence" value="ECO:0007669"/>
    <property type="project" value="InterPro"/>
</dbReference>
<dbReference type="InterPro" id="IPR001661">
    <property type="entry name" value="Glyco_hydro_37"/>
</dbReference>
<protein>
    <submittedName>
        <fullName evidence="3">Alpha,alpha-trehalase</fullName>
    </submittedName>
</protein>
<dbReference type="Pfam" id="PF01204">
    <property type="entry name" value="Trehalase"/>
    <property type="match status" value="1"/>
</dbReference>
<dbReference type="OrthoDB" id="106887at2"/>
<keyword evidence="4" id="KW-1185">Reference proteome</keyword>
<dbReference type="PROSITE" id="PS51257">
    <property type="entry name" value="PROKAR_LIPOPROTEIN"/>
    <property type="match status" value="1"/>
</dbReference>
<dbReference type="InterPro" id="IPR018232">
    <property type="entry name" value="Glyco_hydro_37_CS"/>
</dbReference>
<gene>
    <name evidence="3" type="ORF">SAMN05661096_00233</name>
</gene>
<proteinExistence type="predicted"/>
<keyword evidence="1" id="KW-0378">Hydrolase</keyword>
<dbReference type="PROSITE" id="PS00927">
    <property type="entry name" value="TREHALASE_1"/>
    <property type="match status" value="1"/>
</dbReference>
<dbReference type="GO" id="GO:0005993">
    <property type="term" value="P:trehalose catabolic process"/>
    <property type="evidence" value="ECO:0007669"/>
    <property type="project" value="TreeGrafter"/>
</dbReference>
<dbReference type="InterPro" id="IPR012341">
    <property type="entry name" value="6hp_glycosidase-like_sf"/>
</dbReference>
<sequence>MKKHIILAASLFQVLVLFSCDPTREKENNNKAIYEENDLEDFHEFYDSELFREVQLAGIFSDSKTFADSKPMMGLEKINTNYLAEKDTKDFELEEFVTRHFEMPVNPKTDFESDTEKDMYAHIESLWPVLTRTKDSIKNSSLIPLPNPYVVPGGRFREIYYWDSYFTMLGLKAAGKQKLAINMLDNFAFLIDTLGFIPNGNRAYYTGRSQPPFFALMVDELTSDNRSKFISYQPQLLKEYSFWMQGSEKLSEANPTSKRVVLLEDNIVLNRYFDEFAKARPESFKEDYELVHENNLEEEKAYRDLRAGAESGWDYSSRWFANPKEMKSIQTTDIIPVDLNVLLYFLEIKIAQAYNWNEQLDSANIYLEKANSRKSAINSILWDEKAKRYADFNFTKNEHTSILSMATAYPLFAKIAPKDKARMVIKQMQDSLLLAGGFVSTTIESGQQWDYPNAWAPLQWIGIQALFNYSEHELGLEVMDRWLTVNEKVYQQTGKMMEKYNVADTSLQAGGGEYPLQDGFGWTNGVAVAMKKILEEKEAVVMD</sequence>
<dbReference type="InterPro" id="IPR008928">
    <property type="entry name" value="6-hairpin_glycosidase_sf"/>
</dbReference>
<evidence type="ECO:0000256" key="2">
    <source>
        <dbReference type="ARBA" id="ARBA00023295"/>
    </source>
</evidence>
<dbReference type="PROSITE" id="PS00928">
    <property type="entry name" value="TREHALASE_2"/>
    <property type="match status" value="1"/>
</dbReference>
<reference evidence="4" key="1">
    <citation type="submission" date="2017-04" db="EMBL/GenBank/DDBJ databases">
        <authorList>
            <person name="Varghese N."/>
            <person name="Submissions S."/>
        </authorList>
    </citation>
    <scope>NUCLEOTIDE SEQUENCE [LARGE SCALE GENOMIC DNA]</scope>
    <source>
        <strain evidence="4">DSM 4125</strain>
    </source>
</reference>
<dbReference type="STRING" id="1028.SAMN05661096_00233"/>
<dbReference type="Proteomes" id="UP000193804">
    <property type="component" value="Unassembled WGS sequence"/>
</dbReference>
<keyword evidence="2" id="KW-0326">Glycosidase</keyword>
<accession>A0A1X7I6R7</accession>
<evidence type="ECO:0000256" key="1">
    <source>
        <dbReference type="ARBA" id="ARBA00022801"/>
    </source>
</evidence>
<dbReference type="PANTHER" id="PTHR23403:SF1">
    <property type="entry name" value="TREHALASE"/>
    <property type="match status" value="1"/>
</dbReference>
<dbReference type="PANTHER" id="PTHR23403">
    <property type="entry name" value="TREHALASE"/>
    <property type="match status" value="1"/>
</dbReference>
<dbReference type="NCBIfam" id="NF009773">
    <property type="entry name" value="PRK13270.1"/>
    <property type="match status" value="1"/>
</dbReference>
<organism evidence="3 4">
    <name type="scientific">Marivirga sericea</name>
    <dbReference type="NCBI Taxonomy" id="1028"/>
    <lineage>
        <taxon>Bacteria</taxon>
        <taxon>Pseudomonadati</taxon>
        <taxon>Bacteroidota</taxon>
        <taxon>Cytophagia</taxon>
        <taxon>Cytophagales</taxon>
        <taxon>Marivirgaceae</taxon>
        <taxon>Marivirga</taxon>
    </lineage>
</organism>
<dbReference type="EMBL" id="FXAW01000001">
    <property type="protein sequence ID" value="SMG09578.1"/>
    <property type="molecule type" value="Genomic_DNA"/>
</dbReference>
<dbReference type="PRINTS" id="PR00744">
    <property type="entry name" value="GLHYDRLASE37"/>
</dbReference>
<dbReference type="RefSeq" id="WP_085515252.1">
    <property type="nucleotide sequence ID" value="NZ_FXAW01000001.1"/>
</dbReference>
<evidence type="ECO:0000313" key="3">
    <source>
        <dbReference type="EMBL" id="SMG09578.1"/>
    </source>
</evidence>
<dbReference type="Gene3D" id="1.50.10.10">
    <property type="match status" value="1"/>
</dbReference>
<evidence type="ECO:0000313" key="4">
    <source>
        <dbReference type="Proteomes" id="UP000193804"/>
    </source>
</evidence>
<name>A0A1X7I6R7_9BACT</name>